<dbReference type="GO" id="GO:0030956">
    <property type="term" value="C:glutamyl-tRNA(Gln) amidotransferase complex"/>
    <property type="evidence" value="ECO:0007669"/>
    <property type="project" value="InterPro"/>
</dbReference>
<organism evidence="9">
    <name type="scientific">marine metagenome</name>
    <dbReference type="NCBI Taxonomy" id="408172"/>
    <lineage>
        <taxon>unclassified sequences</taxon>
        <taxon>metagenomes</taxon>
        <taxon>ecological metagenomes</taxon>
    </lineage>
</organism>
<dbReference type="InterPro" id="IPR004412">
    <property type="entry name" value="GatA"/>
</dbReference>
<evidence type="ECO:0000256" key="3">
    <source>
        <dbReference type="ARBA" id="ARBA00022598"/>
    </source>
</evidence>
<comment type="catalytic activity">
    <reaction evidence="7">
        <text>L-glutamyl-tRNA(Gln) + L-glutamine + ATP + H2O = L-glutaminyl-tRNA(Gln) + L-glutamate + ADP + phosphate + H(+)</text>
        <dbReference type="Rhea" id="RHEA:17521"/>
        <dbReference type="Rhea" id="RHEA-COMP:9681"/>
        <dbReference type="Rhea" id="RHEA-COMP:9684"/>
        <dbReference type="ChEBI" id="CHEBI:15377"/>
        <dbReference type="ChEBI" id="CHEBI:15378"/>
        <dbReference type="ChEBI" id="CHEBI:29985"/>
        <dbReference type="ChEBI" id="CHEBI:30616"/>
        <dbReference type="ChEBI" id="CHEBI:43474"/>
        <dbReference type="ChEBI" id="CHEBI:58359"/>
        <dbReference type="ChEBI" id="CHEBI:78520"/>
        <dbReference type="ChEBI" id="CHEBI:78521"/>
        <dbReference type="ChEBI" id="CHEBI:456216"/>
        <dbReference type="EC" id="6.3.5.7"/>
    </reaction>
</comment>
<dbReference type="PANTHER" id="PTHR11895">
    <property type="entry name" value="TRANSAMIDASE"/>
    <property type="match status" value="1"/>
</dbReference>
<dbReference type="AlphaFoldDB" id="A0A381ZE22"/>
<dbReference type="SUPFAM" id="SSF75304">
    <property type="entry name" value="Amidase signature (AS) enzymes"/>
    <property type="match status" value="1"/>
</dbReference>
<keyword evidence="3" id="KW-0436">Ligase</keyword>
<evidence type="ECO:0000256" key="4">
    <source>
        <dbReference type="ARBA" id="ARBA00022741"/>
    </source>
</evidence>
<comment type="similarity">
    <text evidence="1">Belongs to the amidase family. GatA subfamily.</text>
</comment>
<dbReference type="Gene3D" id="3.90.1300.10">
    <property type="entry name" value="Amidase signature (AS) domain"/>
    <property type="match status" value="1"/>
</dbReference>
<dbReference type="GO" id="GO:0005524">
    <property type="term" value="F:ATP binding"/>
    <property type="evidence" value="ECO:0007669"/>
    <property type="project" value="UniProtKB-KW"/>
</dbReference>
<evidence type="ECO:0000256" key="6">
    <source>
        <dbReference type="ARBA" id="ARBA00022917"/>
    </source>
</evidence>
<evidence type="ECO:0000256" key="7">
    <source>
        <dbReference type="ARBA" id="ARBA00047407"/>
    </source>
</evidence>
<dbReference type="GO" id="GO:0050567">
    <property type="term" value="F:glutaminyl-tRNA synthase (glutamine-hydrolyzing) activity"/>
    <property type="evidence" value="ECO:0007669"/>
    <property type="project" value="UniProtKB-EC"/>
</dbReference>
<sequence length="339" mass="34520">VVEEYLEAIDAAEDRIHAFNLVMADEALEAADALDHRVASGEDPGPLAGVPVAVKDNMCTRGVLTTCGSLILQNWRPPYDATVVKRLSAAGAVLVGKTNMDEFAMGSSTENSAFGPTRNPLANDRVPGGSSGGSAAAVAAGFAPLALGSDTGGSIRQPAALCGVVGVKPTYGLVSRYGLVAFASSLDQVGPFATTVADAALLLEAVGGHDPMDSTSIPEPLPSLVGVLEDGVDGLRIGVIEELSGDGLDGIASDVQARVTAAAEALSAAGATVEPTSVPSTVYGLSAYYVIAPAEASSNLARYDGVRYGLRVDAPSTPEMNTATRTAGFGDEVKRRIML</sequence>
<dbReference type="EC" id="6.3.5.7" evidence="2"/>
<dbReference type="InterPro" id="IPR036928">
    <property type="entry name" value="AS_sf"/>
</dbReference>
<evidence type="ECO:0000313" key="9">
    <source>
        <dbReference type="EMBL" id="SVA87516.1"/>
    </source>
</evidence>
<dbReference type="GO" id="GO:0006412">
    <property type="term" value="P:translation"/>
    <property type="evidence" value="ECO:0007669"/>
    <property type="project" value="UniProtKB-KW"/>
</dbReference>
<evidence type="ECO:0000256" key="5">
    <source>
        <dbReference type="ARBA" id="ARBA00022840"/>
    </source>
</evidence>
<dbReference type="PANTHER" id="PTHR11895:SF151">
    <property type="entry name" value="GLUTAMYL-TRNA(GLN) AMIDOTRANSFERASE SUBUNIT A"/>
    <property type="match status" value="1"/>
</dbReference>
<proteinExistence type="inferred from homology"/>
<name>A0A381ZE22_9ZZZZ</name>
<dbReference type="InterPro" id="IPR023631">
    <property type="entry name" value="Amidase_dom"/>
</dbReference>
<dbReference type="GO" id="GO:0005739">
    <property type="term" value="C:mitochondrion"/>
    <property type="evidence" value="ECO:0007669"/>
    <property type="project" value="UniProtKB-ARBA"/>
</dbReference>
<keyword evidence="5" id="KW-0067">ATP-binding</keyword>
<evidence type="ECO:0000259" key="8">
    <source>
        <dbReference type="Pfam" id="PF01425"/>
    </source>
</evidence>
<dbReference type="InterPro" id="IPR020556">
    <property type="entry name" value="Amidase_CS"/>
</dbReference>
<gene>
    <name evidence="9" type="ORF">METZ01_LOCUS140370</name>
</gene>
<dbReference type="EMBL" id="UINC01020964">
    <property type="protein sequence ID" value="SVA87516.1"/>
    <property type="molecule type" value="Genomic_DNA"/>
</dbReference>
<protein>
    <recommendedName>
        <fullName evidence="2">glutaminyl-tRNA synthase (glutamine-hydrolyzing)</fullName>
        <ecNumber evidence="2">6.3.5.7</ecNumber>
    </recommendedName>
</protein>
<feature type="domain" description="Amidase" evidence="8">
    <location>
        <begin position="1"/>
        <end position="338"/>
    </location>
</feature>
<reference evidence="9" key="1">
    <citation type="submission" date="2018-05" db="EMBL/GenBank/DDBJ databases">
        <authorList>
            <person name="Lanie J.A."/>
            <person name="Ng W.-L."/>
            <person name="Kazmierczak K.M."/>
            <person name="Andrzejewski T.M."/>
            <person name="Davidsen T.M."/>
            <person name="Wayne K.J."/>
            <person name="Tettelin H."/>
            <person name="Glass J.I."/>
            <person name="Rusch D."/>
            <person name="Podicherti R."/>
            <person name="Tsui H.-C.T."/>
            <person name="Winkler M.E."/>
        </authorList>
    </citation>
    <scope>NUCLEOTIDE SEQUENCE</scope>
</reference>
<dbReference type="InterPro" id="IPR000120">
    <property type="entry name" value="Amidase"/>
</dbReference>
<dbReference type="HAMAP" id="MF_00120">
    <property type="entry name" value="GatA"/>
    <property type="match status" value="1"/>
</dbReference>
<dbReference type="PROSITE" id="PS00571">
    <property type="entry name" value="AMIDASES"/>
    <property type="match status" value="1"/>
</dbReference>
<keyword evidence="6" id="KW-0648">Protein biosynthesis</keyword>
<feature type="non-terminal residue" evidence="9">
    <location>
        <position position="1"/>
    </location>
</feature>
<keyword evidence="4" id="KW-0547">Nucleotide-binding</keyword>
<feature type="non-terminal residue" evidence="9">
    <location>
        <position position="339"/>
    </location>
</feature>
<dbReference type="Pfam" id="PF01425">
    <property type="entry name" value="Amidase"/>
    <property type="match status" value="1"/>
</dbReference>
<evidence type="ECO:0000256" key="2">
    <source>
        <dbReference type="ARBA" id="ARBA00012739"/>
    </source>
</evidence>
<accession>A0A381ZE22</accession>
<evidence type="ECO:0000256" key="1">
    <source>
        <dbReference type="ARBA" id="ARBA00008069"/>
    </source>
</evidence>